<evidence type="ECO:0000313" key="3">
    <source>
        <dbReference type="Proteomes" id="UP000501690"/>
    </source>
</evidence>
<evidence type="ECO:0000313" key="2">
    <source>
        <dbReference type="EMBL" id="QCE14316.1"/>
    </source>
</evidence>
<name>A0A4D6NL04_VIGUN</name>
<dbReference type="EMBL" id="CP039355">
    <property type="protein sequence ID" value="QCE14316.1"/>
    <property type="molecule type" value="Genomic_DNA"/>
</dbReference>
<protein>
    <submittedName>
        <fullName evidence="2">Uncharacterized protein</fullName>
    </submittedName>
</protein>
<dbReference type="AlphaFoldDB" id="A0A4D6NL04"/>
<accession>A0A4D6NL04</accession>
<feature type="region of interest" description="Disordered" evidence="1">
    <location>
        <begin position="49"/>
        <end position="68"/>
    </location>
</feature>
<dbReference type="Proteomes" id="UP000501690">
    <property type="component" value="Linkage Group LG11"/>
</dbReference>
<gene>
    <name evidence="2" type="ORF">DEO72_LG11g1315</name>
</gene>
<evidence type="ECO:0000256" key="1">
    <source>
        <dbReference type="SAM" id="MobiDB-lite"/>
    </source>
</evidence>
<proteinExistence type="predicted"/>
<sequence>MAGDPITGTKSILNSLSSIEFDRKMDAARIYMQSSQVYHHSNMDENQTKNALKQNKVHSFMKGGKDDE</sequence>
<reference evidence="2 3" key="1">
    <citation type="submission" date="2019-04" db="EMBL/GenBank/DDBJ databases">
        <title>An improved genome assembly and genetic linkage map for asparagus bean, Vigna unguiculata ssp. sesquipedialis.</title>
        <authorList>
            <person name="Xia Q."/>
            <person name="Zhang R."/>
            <person name="Dong Y."/>
        </authorList>
    </citation>
    <scope>NUCLEOTIDE SEQUENCE [LARGE SCALE GENOMIC DNA]</scope>
    <source>
        <tissue evidence="2">Leaf</tissue>
    </source>
</reference>
<organism evidence="2 3">
    <name type="scientific">Vigna unguiculata</name>
    <name type="common">Cowpea</name>
    <dbReference type="NCBI Taxonomy" id="3917"/>
    <lineage>
        <taxon>Eukaryota</taxon>
        <taxon>Viridiplantae</taxon>
        <taxon>Streptophyta</taxon>
        <taxon>Embryophyta</taxon>
        <taxon>Tracheophyta</taxon>
        <taxon>Spermatophyta</taxon>
        <taxon>Magnoliopsida</taxon>
        <taxon>eudicotyledons</taxon>
        <taxon>Gunneridae</taxon>
        <taxon>Pentapetalae</taxon>
        <taxon>rosids</taxon>
        <taxon>fabids</taxon>
        <taxon>Fabales</taxon>
        <taxon>Fabaceae</taxon>
        <taxon>Papilionoideae</taxon>
        <taxon>50 kb inversion clade</taxon>
        <taxon>NPAAA clade</taxon>
        <taxon>indigoferoid/millettioid clade</taxon>
        <taxon>Phaseoleae</taxon>
        <taxon>Vigna</taxon>
    </lineage>
</organism>
<keyword evidence="3" id="KW-1185">Reference proteome</keyword>